<name>A0A1E3PUS2_LIPST</name>
<reference evidence="1 2" key="1">
    <citation type="journal article" date="2016" name="Proc. Natl. Acad. Sci. U.S.A.">
        <title>Comparative genomics of biotechnologically important yeasts.</title>
        <authorList>
            <person name="Riley R."/>
            <person name="Haridas S."/>
            <person name="Wolfe K.H."/>
            <person name="Lopes M.R."/>
            <person name="Hittinger C.T."/>
            <person name="Goeker M."/>
            <person name="Salamov A.A."/>
            <person name="Wisecaver J.H."/>
            <person name="Long T.M."/>
            <person name="Calvey C.H."/>
            <person name="Aerts A.L."/>
            <person name="Barry K.W."/>
            <person name="Choi C."/>
            <person name="Clum A."/>
            <person name="Coughlan A.Y."/>
            <person name="Deshpande S."/>
            <person name="Douglass A.P."/>
            <person name="Hanson S.J."/>
            <person name="Klenk H.-P."/>
            <person name="LaButti K.M."/>
            <person name="Lapidus A."/>
            <person name="Lindquist E.A."/>
            <person name="Lipzen A.M."/>
            <person name="Meier-Kolthoff J.P."/>
            <person name="Ohm R.A."/>
            <person name="Otillar R.P."/>
            <person name="Pangilinan J.L."/>
            <person name="Peng Y."/>
            <person name="Rokas A."/>
            <person name="Rosa C.A."/>
            <person name="Scheuner C."/>
            <person name="Sibirny A.A."/>
            <person name="Slot J.C."/>
            <person name="Stielow J.B."/>
            <person name="Sun H."/>
            <person name="Kurtzman C.P."/>
            <person name="Blackwell M."/>
            <person name="Grigoriev I.V."/>
            <person name="Jeffries T.W."/>
        </authorList>
    </citation>
    <scope>NUCLEOTIDE SEQUENCE [LARGE SCALE GENOMIC DNA]</scope>
    <source>
        <strain evidence="1 2">NRRL Y-11557</strain>
    </source>
</reference>
<keyword evidence="2" id="KW-1185">Reference proteome</keyword>
<sequence>MDGPVVDSKYRQKCAACRTMVCCDTLQELQQMYSGRNGLAFKTCKKCRDRKASKKGDGLNRTSFELNGFYDTEEEFVNAVSSFVDVHDNHVFDASLQPLRVTATLSSSFLIDHDILVEACTQTDDHELQKRAAILLRNSMFDITGYLFHMRRVNARPDGETSFRLTCSRSNEAKRERDLSCVKRYTGKAGYISLAL</sequence>
<accession>A0A1E3PUS2</accession>
<protein>
    <submittedName>
        <fullName evidence="1">Uncharacterized protein</fullName>
    </submittedName>
</protein>
<dbReference type="Proteomes" id="UP000094385">
    <property type="component" value="Unassembled WGS sequence"/>
</dbReference>
<organism evidence="1 2">
    <name type="scientific">Lipomyces starkeyi NRRL Y-11557</name>
    <dbReference type="NCBI Taxonomy" id="675824"/>
    <lineage>
        <taxon>Eukaryota</taxon>
        <taxon>Fungi</taxon>
        <taxon>Dikarya</taxon>
        <taxon>Ascomycota</taxon>
        <taxon>Saccharomycotina</taxon>
        <taxon>Lipomycetes</taxon>
        <taxon>Lipomycetales</taxon>
        <taxon>Lipomycetaceae</taxon>
        <taxon>Lipomyces</taxon>
    </lineage>
</organism>
<evidence type="ECO:0000313" key="2">
    <source>
        <dbReference type="Proteomes" id="UP000094385"/>
    </source>
</evidence>
<dbReference type="AlphaFoldDB" id="A0A1E3PUS2"/>
<gene>
    <name evidence="1" type="ORF">LIPSTDRAFT_7519</name>
</gene>
<dbReference type="EMBL" id="KV454389">
    <property type="protein sequence ID" value="ODQ68702.1"/>
    <property type="molecule type" value="Genomic_DNA"/>
</dbReference>
<proteinExistence type="predicted"/>
<evidence type="ECO:0000313" key="1">
    <source>
        <dbReference type="EMBL" id="ODQ68702.1"/>
    </source>
</evidence>